<dbReference type="VEuPathDB" id="FungiDB:SAPIO_CDS6329"/>
<dbReference type="PANTHER" id="PTHR36183">
    <property type="entry name" value="BETA-GLUCURONIDASE"/>
    <property type="match status" value="1"/>
</dbReference>
<dbReference type="SUPFAM" id="SSF51445">
    <property type="entry name" value="(Trans)glycosidases"/>
    <property type="match status" value="1"/>
</dbReference>
<protein>
    <submittedName>
        <fullName evidence="3">Glycoside hydrolase family 79 protein</fullName>
    </submittedName>
</protein>
<feature type="signal peptide" evidence="1">
    <location>
        <begin position="1"/>
        <end position="23"/>
    </location>
</feature>
<dbReference type="GO" id="GO:0016787">
    <property type="term" value="F:hydrolase activity"/>
    <property type="evidence" value="ECO:0007669"/>
    <property type="project" value="UniProtKB-KW"/>
</dbReference>
<sequence length="540" mass="60364">MVFSSSLLAAASIALAGIATAKGHKVNVNRPLAVTSPETVPAGASQVVPHDFASFSFPAHWFADFCGNSTHPNLFSRDIFNLLYSKTGAHPFIRVGGTSTDRVWYNASQEIALYNWWDPAGSSTTEYGIPDKVFIGPAFFDGFLNFPGSRWSWQVNFGNTYGVEGGLENAIKVAGLVVEHVKALLESFELGNEPNLMPWFNHRHKNYTMAEYVREWNEYADAVSELVLKGNPYGLEETRFFQTLTTAGASHEEWSVQNAFKHDIDSKGHVKSVSYHQYAASNQPWVRLQNSYMNHTANSGNVTQYSEAVEFCRSYDPPLPFVLGETNSNSYNLNMGHIEGVFGSALWLIDHLLMGMATNITRYNLIQGTTFGYTGWVPVPRDGRDPYVRPPLYGQIFAADVVGHHPEVQVYPIEGLPWNMSAYGIYEAGELARYVIINYDEWNSTTPYTRPSQRINLEVPSRVNRVEIRRLTGDGASADEGIQWAGQSWNYTDGRLVKNGREKFEVARASDGRVKLAIESTEAVMVSFKSPACRPHRPRN</sequence>
<evidence type="ECO:0000313" key="3">
    <source>
        <dbReference type="EMBL" id="KEZ42093.1"/>
    </source>
</evidence>
<feature type="domain" description="Beta-glucuronidase C-terminal" evidence="2">
    <location>
        <begin position="422"/>
        <end position="525"/>
    </location>
</feature>
<keyword evidence="3" id="KW-0378">Hydrolase</keyword>
<dbReference type="InterPro" id="IPR031728">
    <property type="entry name" value="GlcAase_C"/>
</dbReference>
<gene>
    <name evidence="3" type="ORF">SAPIO_CDS6329</name>
</gene>
<dbReference type="RefSeq" id="XP_016641892.1">
    <property type="nucleotide sequence ID" value="XM_016788458.1"/>
</dbReference>
<dbReference type="GeneID" id="27725401"/>
<dbReference type="KEGG" id="sapo:SAPIO_CDS6329"/>
<evidence type="ECO:0000259" key="2">
    <source>
        <dbReference type="Pfam" id="PF16862"/>
    </source>
</evidence>
<dbReference type="InterPro" id="IPR017853">
    <property type="entry name" value="GH"/>
</dbReference>
<evidence type="ECO:0000313" key="4">
    <source>
        <dbReference type="Proteomes" id="UP000028545"/>
    </source>
</evidence>
<keyword evidence="4" id="KW-1185">Reference proteome</keyword>
<keyword evidence="1" id="KW-0732">Signal</keyword>
<dbReference type="PANTHER" id="PTHR36183:SF2">
    <property type="entry name" value="BETA-GLUCURONIDASE C-TERMINAL DOMAIN-CONTAINING PROTEIN"/>
    <property type="match status" value="1"/>
</dbReference>
<dbReference type="Pfam" id="PF16862">
    <property type="entry name" value="Glyco_hydro_79C"/>
    <property type="match status" value="1"/>
</dbReference>
<dbReference type="InterPro" id="IPR052974">
    <property type="entry name" value="GH79_Enzymes"/>
</dbReference>
<comment type="caution">
    <text evidence="3">The sequence shown here is derived from an EMBL/GenBank/DDBJ whole genome shotgun (WGS) entry which is preliminary data.</text>
</comment>
<accession>A0A084G431</accession>
<dbReference type="OrthoDB" id="2831684at2759"/>
<dbReference type="Gene3D" id="3.20.20.80">
    <property type="entry name" value="Glycosidases"/>
    <property type="match status" value="1"/>
</dbReference>
<evidence type="ECO:0000256" key="1">
    <source>
        <dbReference type="SAM" id="SignalP"/>
    </source>
</evidence>
<dbReference type="Proteomes" id="UP000028545">
    <property type="component" value="Unassembled WGS sequence"/>
</dbReference>
<dbReference type="EMBL" id="JOWA01000102">
    <property type="protein sequence ID" value="KEZ42093.1"/>
    <property type="molecule type" value="Genomic_DNA"/>
</dbReference>
<proteinExistence type="predicted"/>
<dbReference type="Gene3D" id="2.60.40.1180">
    <property type="entry name" value="Golgi alpha-mannosidase II"/>
    <property type="match status" value="1"/>
</dbReference>
<dbReference type="InterPro" id="IPR013780">
    <property type="entry name" value="Glyco_hydro_b"/>
</dbReference>
<dbReference type="HOGENOM" id="CLU_022148_0_0_1"/>
<name>A0A084G431_PSEDA</name>
<dbReference type="OMA" id="QGTTFGY"/>
<reference evidence="3 4" key="1">
    <citation type="journal article" date="2014" name="Genome Announc.">
        <title>Draft genome sequence of the pathogenic fungus Scedosporium apiospermum.</title>
        <authorList>
            <person name="Vandeputte P."/>
            <person name="Ghamrawi S."/>
            <person name="Rechenmann M."/>
            <person name="Iltis A."/>
            <person name="Giraud S."/>
            <person name="Fleury M."/>
            <person name="Thornton C."/>
            <person name="Delhaes L."/>
            <person name="Meyer W."/>
            <person name="Papon N."/>
            <person name="Bouchara J.P."/>
        </authorList>
    </citation>
    <scope>NUCLEOTIDE SEQUENCE [LARGE SCALE GENOMIC DNA]</scope>
    <source>
        <strain evidence="3 4">IHEM 14462</strain>
    </source>
</reference>
<feature type="chain" id="PRO_5001775181" evidence="1">
    <location>
        <begin position="24"/>
        <end position="540"/>
    </location>
</feature>
<organism evidence="3 4">
    <name type="scientific">Pseudallescheria apiosperma</name>
    <name type="common">Scedosporium apiospermum</name>
    <dbReference type="NCBI Taxonomy" id="563466"/>
    <lineage>
        <taxon>Eukaryota</taxon>
        <taxon>Fungi</taxon>
        <taxon>Dikarya</taxon>
        <taxon>Ascomycota</taxon>
        <taxon>Pezizomycotina</taxon>
        <taxon>Sordariomycetes</taxon>
        <taxon>Hypocreomycetidae</taxon>
        <taxon>Microascales</taxon>
        <taxon>Microascaceae</taxon>
        <taxon>Scedosporium</taxon>
    </lineage>
</organism>
<dbReference type="AlphaFoldDB" id="A0A084G431"/>